<evidence type="ECO:0000313" key="6">
    <source>
        <dbReference type="Proteomes" id="UP000005019"/>
    </source>
</evidence>
<gene>
    <name evidence="5" type="ORF">METUNv1_02600</name>
</gene>
<proteinExistence type="predicted"/>
<feature type="domain" description="GGDEF" evidence="4">
    <location>
        <begin position="165"/>
        <end position="298"/>
    </location>
</feature>
<accession>F5RE82</accession>
<comment type="caution">
    <text evidence="5">The sequence shown here is derived from an EMBL/GenBank/DDBJ whole genome shotgun (WGS) entry which is preliminary data.</text>
</comment>
<evidence type="ECO:0000259" key="2">
    <source>
        <dbReference type="PROSITE" id="PS50110"/>
    </source>
</evidence>
<protein>
    <submittedName>
        <fullName evidence="5">EAL/GGDEF-domain containing signaling protein</fullName>
    </submittedName>
</protein>
<dbReference type="CDD" id="cd01948">
    <property type="entry name" value="EAL"/>
    <property type="match status" value="1"/>
</dbReference>
<dbReference type="CDD" id="cd01949">
    <property type="entry name" value="GGDEF"/>
    <property type="match status" value="1"/>
</dbReference>
<feature type="modified residue" description="4-aspartylphosphate" evidence="1">
    <location>
        <position position="49"/>
    </location>
</feature>
<dbReference type="SUPFAM" id="SSF52172">
    <property type="entry name" value="CheY-like"/>
    <property type="match status" value="1"/>
</dbReference>
<dbReference type="InterPro" id="IPR052155">
    <property type="entry name" value="Biofilm_reg_signaling"/>
</dbReference>
<dbReference type="Gene3D" id="3.30.70.270">
    <property type="match status" value="1"/>
</dbReference>
<feature type="domain" description="EAL" evidence="3">
    <location>
        <begin position="307"/>
        <end position="561"/>
    </location>
</feature>
<evidence type="ECO:0000259" key="4">
    <source>
        <dbReference type="PROSITE" id="PS50887"/>
    </source>
</evidence>
<feature type="domain" description="Response regulatory" evidence="2">
    <location>
        <begin position="1"/>
        <end position="114"/>
    </location>
</feature>
<dbReference type="InterPro" id="IPR043128">
    <property type="entry name" value="Rev_trsase/Diguanyl_cyclase"/>
</dbReference>
<reference evidence="5 6" key="1">
    <citation type="journal article" date="2011" name="J. Bacteriol.">
        <title>Genome sequence of Methyloversatilis universalis FAM5T, a methylotrophic representative of the order Rhodocyclales.</title>
        <authorList>
            <person name="Kittichotirat W."/>
            <person name="Good N.M."/>
            <person name="Hall R."/>
            <person name="Bringel F."/>
            <person name="Lajus A."/>
            <person name="Medigue C."/>
            <person name="Smalley N.E."/>
            <person name="Beck D."/>
            <person name="Bumgarner R."/>
            <person name="Vuilleumier S."/>
            <person name="Kalyuzhnaya M.G."/>
        </authorList>
    </citation>
    <scope>NUCLEOTIDE SEQUENCE [LARGE SCALE GENOMIC DNA]</scope>
    <source>
        <strain evidence="6">ATCC BAA-1314 / JCM 13912 / FAM5</strain>
    </source>
</reference>
<dbReference type="CDD" id="cd00156">
    <property type="entry name" value="REC"/>
    <property type="match status" value="1"/>
</dbReference>
<dbReference type="SUPFAM" id="SSF141868">
    <property type="entry name" value="EAL domain-like"/>
    <property type="match status" value="1"/>
</dbReference>
<dbReference type="FunFam" id="3.20.20.450:FF:000001">
    <property type="entry name" value="Cyclic di-GMP phosphodiesterase yahA"/>
    <property type="match status" value="1"/>
</dbReference>
<dbReference type="InterPro" id="IPR000160">
    <property type="entry name" value="GGDEF_dom"/>
</dbReference>
<dbReference type="PROSITE" id="PS50883">
    <property type="entry name" value="EAL"/>
    <property type="match status" value="1"/>
</dbReference>
<dbReference type="Pfam" id="PF00072">
    <property type="entry name" value="Response_reg"/>
    <property type="match status" value="1"/>
</dbReference>
<evidence type="ECO:0000259" key="3">
    <source>
        <dbReference type="PROSITE" id="PS50883"/>
    </source>
</evidence>
<sequence length="564" mass="62470">MVEDNEDDVFLLNAQLSARGLDTYSERVDSAHDLARALEEREWDLVISDHAMPGFDSASALEVVRRSGRDIPFIIYSGKISDHMAFSAMRNGVADYVQKGNIARLVPVIERELRGVETRRAVQTADARIHALAFFDTLSALPNQTLLRAQIDDWLDSARRSAEARHATLLVVDIDRFLRINTSFGYEAGNAVLREAVRRLIDRAGDGAMIARLSGDRFCVFAPACTTRALASGLAQRLMDAFATPIIKDGLELFLTASVGVAMTPDDGDDAQSLIMNAEAAMASAKRSGGNGLSFYAREMSASSAEKLVLETHLRHAVQRGELFLNYQPILNGQTGRPSGVEALLRWKHPQRGVVAPDRFIPLADESGLIVEIGAWVMREACTQGKRWHRQGMDDLSVSVNVSAVQFAQPRLLETVRTTLEDTGFPPEKLVLEITESVLMKDAETTIGMLKALKNMGVRISMDDFGTGYSSLSYLKRFPIDIVKIDKSFVRDINEDEDDAAIIRVIIALARSLRLTTVAEGVETPEQYGFLRREQCDRFQGYLFSRPVDADLLEQRIRAGGFDV</sequence>
<dbReference type="AlphaFoldDB" id="F5RE82"/>
<dbReference type="eggNOG" id="COG5001">
    <property type="taxonomic scope" value="Bacteria"/>
</dbReference>
<name>F5RE82_METUF</name>
<dbReference type="Pfam" id="PF00990">
    <property type="entry name" value="GGDEF"/>
    <property type="match status" value="1"/>
</dbReference>
<evidence type="ECO:0000313" key="5">
    <source>
        <dbReference type="EMBL" id="EGK71213.1"/>
    </source>
</evidence>
<dbReference type="SUPFAM" id="SSF55073">
    <property type="entry name" value="Nucleotide cyclase"/>
    <property type="match status" value="1"/>
</dbReference>
<dbReference type="InterPro" id="IPR001789">
    <property type="entry name" value="Sig_transdc_resp-reg_receiver"/>
</dbReference>
<dbReference type="EMBL" id="AFHG01000052">
    <property type="protein sequence ID" value="EGK71213.1"/>
    <property type="molecule type" value="Genomic_DNA"/>
</dbReference>
<dbReference type="InterPro" id="IPR001633">
    <property type="entry name" value="EAL_dom"/>
</dbReference>
<dbReference type="NCBIfam" id="TIGR00254">
    <property type="entry name" value="GGDEF"/>
    <property type="match status" value="1"/>
</dbReference>
<keyword evidence="6" id="KW-1185">Reference proteome</keyword>
<organism evidence="5 6">
    <name type="scientific">Methyloversatilis universalis (strain ATCC BAA-1314 / DSM 25237 / JCM 13912 / CCUG 52030 / FAM5)</name>
    <dbReference type="NCBI Taxonomy" id="1000565"/>
    <lineage>
        <taxon>Bacteria</taxon>
        <taxon>Pseudomonadati</taxon>
        <taxon>Pseudomonadota</taxon>
        <taxon>Betaproteobacteria</taxon>
        <taxon>Nitrosomonadales</taxon>
        <taxon>Sterolibacteriaceae</taxon>
        <taxon>Methyloversatilis</taxon>
    </lineage>
</organism>
<dbReference type="SMART" id="SM00267">
    <property type="entry name" value="GGDEF"/>
    <property type="match status" value="1"/>
</dbReference>
<dbReference type="InterPro" id="IPR029787">
    <property type="entry name" value="Nucleotide_cyclase"/>
</dbReference>
<dbReference type="SMART" id="SM00448">
    <property type="entry name" value="REC"/>
    <property type="match status" value="1"/>
</dbReference>
<dbReference type="SMART" id="SM00052">
    <property type="entry name" value="EAL"/>
    <property type="match status" value="1"/>
</dbReference>
<dbReference type="PANTHER" id="PTHR44757:SF2">
    <property type="entry name" value="BIOFILM ARCHITECTURE MAINTENANCE PROTEIN MBAA"/>
    <property type="match status" value="1"/>
</dbReference>
<dbReference type="Gene3D" id="3.40.50.2300">
    <property type="match status" value="1"/>
</dbReference>
<dbReference type="OrthoDB" id="9813903at2"/>
<dbReference type="GO" id="GO:0000160">
    <property type="term" value="P:phosphorelay signal transduction system"/>
    <property type="evidence" value="ECO:0007669"/>
    <property type="project" value="InterPro"/>
</dbReference>
<dbReference type="PANTHER" id="PTHR44757">
    <property type="entry name" value="DIGUANYLATE CYCLASE DGCP"/>
    <property type="match status" value="1"/>
</dbReference>
<dbReference type="PROSITE" id="PS50110">
    <property type="entry name" value="RESPONSE_REGULATORY"/>
    <property type="match status" value="1"/>
</dbReference>
<evidence type="ECO:0000256" key="1">
    <source>
        <dbReference type="PROSITE-ProRule" id="PRU00169"/>
    </source>
</evidence>
<dbReference type="Pfam" id="PF00563">
    <property type="entry name" value="EAL"/>
    <property type="match status" value="1"/>
</dbReference>
<dbReference type="InterPro" id="IPR035919">
    <property type="entry name" value="EAL_sf"/>
</dbReference>
<dbReference type="InterPro" id="IPR011006">
    <property type="entry name" value="CheY-like_superfamily"/>
</dbReference>
<dbReference type="STRING" id="1000565.METUNv1_02600"/>
<keyword evidence="1" id="KW-0597">Phosphoprotein</keyword>
<dbReference type="PROSITE" id="PS50887">
    <property type="entry name" value="GGDEF"/>
    <property type="match status" value="1"/>
</dbReference>
<dbReference type="Proteomes" id="UP000005019">
    <property type="component" value="Unassembled WGS sequence"/>
</dbReference>
<dbReference type="Gene3D" id="3.20.20.450">
    <property type="entry name" value="EAL domain"/>
    <property type="match status" value="1"/>
</dbReference>
<dbReference type="RefSeq" id="WP_008062326.1">
    <property type="nucleotide sequence ID" value="NZ_AFHG01000052.1"/>
</dbReference>